<proteinExistence type="predicted"/>
<dbReference type="Proteomes" id="UP000620124">
    <property type="component" value="Unassembled WGS sequence"/>
</dbReference>
<sequence>MEKIIGGETYYVTQITLLRLCIRHFSPVLPPQNGMANAQEQPYRLHLDPQLAGLYLDVPVRVATSLCLYPVKYLRYLGYCILGIGGTIATDNFDGDVLLDDDVINAGPYYFVRDGQAGVLEHAVDPEALTYSHASQTTNTHENFRDLLETRDQYCVFTAMVAECCRGAHIVPFSKGDPWLRQIVESRIPEDGEVVSDLTTINEIRNGMLVSNNLHPLVDKKKLAVLKTPNLILACSDVPPPSNATQILPDGVKYSTNPRYTLQWLNGDSYIQSLYPNNKDAAFKEFVRKTTLPSPLLLHYNYGVAALKWWGKGPEYLITARTRPAPPIPAAMGPSKSKHDRSVRTKKLEDARSPGGLQGDAGTGGSKAIEDIDERREEDAERLVLNFYVNTPTARLRRAQEKAEKRDSITEWQKGLLTA</sequence>
<feature type="compositionally biased region" description="Basic and acidic residues" evidence="1">
    <location>
        <begin position="399"/>
        <end position="409"/>
    </location>
</feature>
<name>A0A8H6XSC6_9AGAR</name>
<protein>
    <recommendedName>
        <fullName evidence="2">HNH nuclease domain-containing protein</fullName>
    </recommendedName>
</protein>
<evidence type="ECO:0000313" key="4">
    <source>
        <dbReference type="Proteomes" id="UP000620124"/>
    </source>
</evidence>
<feature type="region of interest" description="Disordered" evidence="1">
    <location>
        <begin position="399"/>
        <end position="419"/>
    </location>
</feature>
<feature type="compositionally biased region" description="Gly residues" evidence="1">
    <location>
        <begin position="356"/>
        <end position="365"/>
    </location>
</feature>
<feature type="compositionally biased region" description="Basic and acidic residues" evidence="1">
    <location>
        <begin position="340"/>
        <end position="352"/>
    </location>
</feature>
<dbReference type="OrthoDB" id="3269637at2759"/>
<dbReference type="Pfam" id="PF13391">
    <property type="entry name" value="HNH_2"/>
    <property type="match status" value="1"/>
</dbReference>
<accession>A0A8H6XSC6</accession>
<feature type="domain" description="HNH nuclease" evidence="2">
    <location>
        <begin position="155"/>
        <end position="225"/>
    </location>
</feature>
<organism evidence="3 4">
    <name type="scientific">Mycena venus</name>
    <dbReference type="NCBI Taxonomy" id="2733690"/>
    <lineage>
        <taxon>Eukaryota</taxon>
        <taxon>Fungi</taxon>
        <taxon>Dikarya</taxon>
        <taxon>Basidiomycota</taxon>
        <taxon>Agaricomycotina</taxon>
        <taxon>Agaricomycetes</taxon>
        <taxon>Agaricomycetidae</taxon>
        <taxon>Agaricales</taxon>
        <taxon>Marasmiineae</taxon>
        <taxon>Mycenaceae</taxon>
        <taxon>Mycena</taxon>
    </lineage>
</organism>
<keyword evidence="4" id="KW-1185">Reference proteome</keyword>
<comment type="caution">
    <text evidence="3">The sequence shown here is derived from an EMBL/GenBank/DDBJ whole genome shotgun (WGS) entry which is preliminary data.</text>
</comment>
<evidence type="ECO:0000313" key="3">
    <source>
        <dbReference type="EMBL" id="KAF7345562.1"/>
    </source>
</evidence>
<gene>
    <name evidence="3" type="ORF">MVEN_01574900</name>
</gene>
<dbReference type="AlphaFoldDB" id="A0A8H6XSC6"/>
<dbReference type="EMBL" id="JACAZI010000013">
    <property type="protein sequence ID" value="KAF7345562.1"/>
    <property type="molecule type" value="Genomic_DNA"/>
</dbReference>
<dbReference type="InterPro" id="IPR003615">
    <property type="entry name" value="HNH_nuc"/>
</dbReference>
<evidence type="ECO:0000259" key="2">
    <source>
        <dbReference type="Pfam" id="PF13391"/>
    </source>
</evidence>
<evidence type="ECO:0000256" key="1">
    <source>
        <dbReference type="SAM" id="MobiDB-lite"/>
    </source>
</evidence>
<feature type="region of interest" description="Disordered" evidence="1">
    <location>
        <begin position="326"/>
        <end position="367"/>
    </location>
</feature>
<reference evidence="3" key="1">
    <citation type="submission" date="2020-05" db="EMBL/GenBank/DDBJ databases">
        <title>Mycena genomes resolve the evolution of fungal bioluminescence.</title>
        <authorList>
            <person name="Tsai I.J."/>
        </authorList>
    </citation>
    <scope>NUCLEOTIDE SEQUENCE</scope>
    <source>
        <strain evidence="3">CCC161011</strain>
    </source>
</reference>